<organism evidence="1 2">
    <name type="scientific">Acorus calamus</name>
    <name type="common">Sweet flag</name>
    <dbReference type="NCBI Taxonomy" id="4465"/>
    <lineage>
        <taxon>Eukaryota</taxon>
        <taxon>Viridiplantae</taxon>
        <taxon>Streptophyta</taxon>
        <taxon>Embryophyta</taxon>
        <taxon>Tracheophyta</taxon>
        <taxon>Spermatophyta</taxon>
        <taxon>Magnoliopsida</taxon>
        <taxon>Liliopsida</taxon>
        <taxon>Acoraceae</taxon>
        <taxon>Acorus</taxon>
    </lineage>
</organism>
<reference evidence="1" key="1">
    <citation type="journal article" date="2023" name="Nat. Commun.">
        <title>Diploid and tetraploid genomes of Acorus and the evolution of monocots.</title>
        <authorList>
            <person name="Ma L."/>
            <person name="Liu K.W."/>
            <person name="Li Z."/>
            <person name="Hsiao Y.Y."/>
            <person name="Qi Y."/>
            <person name="Fu T."/>
            <person name="Tang G.D."/>
            <person name="Zhang D."/>
            <person name="Sun W.H."/>
            <person name="Liu D.K."/>
            <person name="Li Y."/>
            <person name="Chen G.Z."/>
            <person name="Liu X.D."/>
            <person name="Liao X.Y."/>
            <person name="Jiang Y.T."/>
            <person name="Yu X."/>
            <person name="Hao Y."/>
            <person name="Huang J."/>
            <person name="Zhao X.W."/>
            <person name="Ke S."/>
            <person name="Chen Y.Y."/>
            <person name="Wu W.L."/>
            <person name="Hsu J.L."/>
            <person name="Lin Y.F."/>
            <person name="Huang M.D."/>
            <person name="Li C.Y."/>
            <person name="Huang L."/>
            <person name="Wang Z.W."/>
            <person name="Zhao X."/>
            <person name="Zhong W.Y."/>
            <person name="Peng D.H."/>
            <person name="Ahmad S."/>
            <person name="Lan S."/>
            <person name="Zhang J.S."/>
            <person name="Tsai W.C."/>
            <person name="Van de Peer Y."/>
            <person name="Liu Z.J."/>
        </authorList>
    </citation>
    <scope>NUCLEOTIDE SEQUENCE</scope>
    <source>
        <strain evidence="1">CP</strain>
    </source>
</reference>
<name>A0AAV9E3F0_ACOCL</name>
<protein>
    <submittedName>
        <fullName evidence="1">Uncharacterized protein</fullName>
    </submittedName>
</protein>
<proteinExistence type="predicted"/>
<evidence type="ECO:0000313" key="1">
    <source>
        <dbReference type="EMBL" id="KAK1307682.1"/>
    </source>
</evidence>
<reference evidence="1" key="2">
    <citation type="submission" date="2023-06" db="EMBL/GenBank/DDBJ databases">
        <authorList>
            <person name="Ma L."/>
            <person name="Liu K.-W."/>
            <person name="Li Z."/>
            <person name="Hsiao Y.-Y."/>
            <person name="Qi Y."/>
            <person name="Fu T."/>
            <person name="Tang G."/>
            <person name="Zhang D."/>
            <person name="Sun W.-H."/>
            <person name="Liu D.-K."/>
            <person name="Li Y."/>
            <person name="Chen G.-Z."/>
            <person name="Liu X.-D."/>
            <person name="Liao X.-Y."/>
            <person name="Jiang Y.-T."/>
            <person name="Yu X."/>
            <person name="Hao Y."/>
            <person name="Huang J."/>
            <person name="Zhao X.-W."/>
            <person name="Ke S."/>
            <person name="Chen Y.-Y."/>
            <person name="Wu W.-L."/>
            <person name="Hsu J.-L."/>
            <person name="Lin Y.-F."/>
            <person name="Huang M.-D."/>
            <person name="Li C.-Y."/>
            <person name="Huang L."/>
            <person name="Wang Z.-W."/>
            <person name="Zhao X."/>
            <person name="Zhong W.-Y."/>
            <person name="Peng D.-H."/>
            <person name="Ahmad S."/>
            <person name="Lan S."/>
            <person name="Zhang J.-S."/>
            <person name="Tsai W.-C."/>
            <person name="Van De Peer Y."/>
            <person name="Liu Z.-J."/>
        </authorList>
    </citation>
    <scope>NUCLEOTIDE SEQUENCE</scope>
    <source>
        <strain evidence="1">CP</strain>
        <tissue evidence="1">Leaves</tissue>
    </source>
</reference>
<dbReference type="AlphaFoldDB" id="A0AAV9E3F0"/>
<keyword evidence="2" id="KW-1185">Reference proteome</keyword>
<sequence length="114" mass="13005">MNMNPYMKLCKEYINNHISVTKYNTMSFNNLWGRGGRGTSADGTGRSSWIMRHLEREYPQISRSSLSCRPSVVSKDSALRPLSSRSGLWIMSPVYIPRDDGEESDFVADRELIP</sequence>
<comment type="caution">
    <text evidence="1">The sequence shown here is derived from an EMBL/GenBank/DDBJ whole genome shotgun (WGS) entry which is preliminary data.</text>
</comment>
<evidence type="ECO:0000313" key="2">
    <source>
        <dbReference type="Proteomes" id="UP001180020"/>
    </source>
</evidence>
<accession>A0AAV9E3F0</accession>
<gene>
    <name evidence="1" type="ORF">QJS10_CPA09g00953</name>
</gene>
<dbReference type="EMBL" id="JAUJYO010000009">
    <property type="protein sequence ID" value="KAK1307682.1"/>
    <property type="molecule type" value="Genomic_DNA"/>
</dbReference>
<dbReference type="Proteomes" id="UP001180020">
    <property type="component" value="Unassembled WGS sequence"/>
</dbReference>